<evidence type="ECO:0000313" key="1">
    <source>
        <dbReference type="EMBL" id="MPN20741.1"/>
    </source>
</evidence>
<sequence length="98" mass="11491">MATDWPTDFFTPFHFKLHRIKFVRLNNGRMAILHIVLRNFTLVDFGSFGEKIHREAFLQQSITLVFLVGQNAYHCRHLPGFFPGWRWDAQIAKMLGDG</sequence>
<protein>
    <submittedName>
        <fullName evidence="1">Uncharacterized protein</fullName>
    </submittedName>
</protein>
<reference evidence="1" key="1">
    <citation type="submission" date="2019-08" db="EMBL/GenBank/DDBJ databases">
        <authorList>
            <person name="Kucharzyk K."/>
            <person name="Murdoch R.W."/>
            <person name="Higgins S."/>
            <person name="Loffler F."/>
        </authorList>
    </citation>
    <scope>NUCLEOTIDE SEQUENCE</scope>
</reference>
<gene>
    <name evidence="1" type="ORF">SDC9_168120</name>
</gene>
<dbReference type="AlphaFoldDB" id="A0A645G1P4"/>
<comment type="caution">
    <text evidence="1">The sequence shown here is derived from an EMBL/GenBank/DDBJ whole genome shotgun (WGS) entry which is preliminary data.</text>
</comment>
<accession>A0A645G1P4</accession>
<dbReference type="EMBL" id="VSSQ01068573">
    <property type="protein sequence ID" value="MPN20741.1"/>
    <property type="molecule type" value="Genomic_DNA"/>
</dbReference>
<organism evidence="1">
    <name type="scientific">bioreactor metagenome</name>
    <dbReference type="NCBI Taxonomy" id="1076179"/>
    <lineage>
        <taxon>unclassified sequences</taxon>
        <taxon>metagenomes</taxon>
        <taxon>ecological metagenomes</taxon>
    </lineage>
</organism>
<proteinExistence type="predicted"/>
<name>A0A645G1P4_9ZZZZ</name>